<accession>A0A4Y9Z524</accession>
<protein>
    <recommendedName>
        <fullName evidence="1">Aminoglycoside phosphotransferase domain-containing protein</fullName>
    </recommendedName>
</protein>
<proteinExistence type="predicted"/>
<dbReference type="SUPFAM" id="SSF56112">
    <property type="entry name" value="Protein kinase-like (PK-like)"/>
    <property type="match status" value="1"/>
</dbReference>
<evidence type="ECO:0000313" key="3">
    <source>
        <dbReference type="Proteomes" id="UP000298327"/>
    </source>
</evidence>
<gene>
    <name evidence="2" type="ORF">EVG20_g3358</name>
</gene>
<name>A0A4Y9Z524_9AGAM</name>
<evidence type="ECO:0000259" key="1">
    <source>
        <dbReference type="Pfam" id="PF01636"/>
    </source>
</evidence>
<evidence type="ECO:0000313" key="2">
    <source>
        <dbReference type="EMBL" id="TFY68953.1"/>
    </source>
</evidence>
<comment type="caution">
    <text evidence="2">The sequence shown here is derived from an EMBL/GenBank/DDBJ whole genome shotgun (WGS) entry which is preliminary data.</text>
</comment>
<keyword evidence="3" id="KW-1185">Reference proteome</keyword>
<dbReference type="InterPro" id="IPR051678">
    <property type="entry name" value="AGP_Transferase"/>
</dbReference>
<organism evidence="2 3">
    <name type="scientific">Dentipellis fragilis</name>
    <dbReference type="NCBI Taxonomy" id="205917"/>
    <lineage>
        <taxon>Eukaryota</taxon>
        <taxon>Fungi</taxon>
        <taxon>Dikarya</taxon>
        <taxon>Basidiomycota</taxon>
        <taxon>Agaricomycotina</taxon>
        <taxon>Agaricomycetes</taxon>
        <taxon>Russulales</taxon>
        <taxon>Hericiaceae</taxon>
        <taxon>Dentipellis</taxon>
    </lineage>
</organism>
<dbReference type="Gene3D" id="3.90.1200.10">
    <property type="match status" value="1"/>
</dbReference>
<dbReference type="EMBL" id="SEOQ01000149">
    <property type="protein sequence ID" value="TFY68953.1"/>
    <property type="molecule type" value="Genomic_DNA"/>
</dbReference>
<dbReference type="AlphaFoldDB" id="A0A4Y9Z524"/>
<dbReference type="PANTHER" id="PTHR21310:SF58">
    <property type="entry name" value="AMINOGLYCOSIDE PHOSPHOTRANSFERASE DOMAIN-CONTAINING PROTEIN"/>
    <property type="match status" value="1"/>
</dbReference>
<dbReference type="InterPro" id="IPR011009">
    <property type="entry name" value="Kinase-like_dom_sf"/>
</dbReference>
<dbReference type="InterPro" id="IPR002575">
    <property type="entry name" value="Aminoglycoside_PTrfase"/>
</dbReference>
<dbReference type="OrthoDB" id="5598852at2759"/>
<dbReference type="Proteomes" id="UP000298327">
    <property type="component" value="Unassembled WGS sequence"/>
</dbReference>
<sequence length="386" mass="42292">MKYRGDFAEEVRATLYARKHFSFPIPRVLRHPPLDEDLASGSPPPEVADSQPPGVWYICTEQCPGVSLDKVIDTMTPAQLNCIAEQLRHVLAEMDQIRPTTLGSVTGGPYRNEYFPVTILPPRAFSSYPEFLDLLREVLMNFATETYTEDLLSKIPRNASMRFAHADLYPGNIIVNGTITGIIDWATAGYWPEFWEYCTMHRPVSSSLGWDQLLSLVFPGERRQAEIDAVTTLGLSPGTFPEGRASLCRALLHPLPPPSLLSTLSLCLSTRYSLPRAVVKPRGSLVVVLVAVAHTSRPCTLLHTLTLTCTPSSPCPSPATTYSPRLSALRGTLTPPFLKLHPAVGRGALVLSLGQPYSGQTRAPSKKGDEHKMDHFAVGLGGAHRA</sequence>
<dbReference type="PANTHER" id="PTHR21310">
    <property type="entry name" value="AMINOGLYCOSIDE PHOSPHOTRANSFERASE-RELATED-RELATED"/>
    <property type="match status" value="1"/>
</dbReference>
<reference evidence="2 3" key="1">
    <citation type="submission" date="2019-02" db="EMBL/GenBank/DDBJ databases">
        <title>Genome sequencing of the rare red list fungi Dentipellis fragilis.</title>
        <authorList>
            <person name="Buettner E."/>
            <person name="Kellner H."/>
        </authorList>
    </citation>
    <scope>NUCLEOTIDE SEQUENCE [LARGE SCALE GENOMIC DNA]</scope>
    <source>
        <strain evidence="2 3">DSM 105465</strain>
    </source>
</reference>
<feature type="domain" description="Aminoglycoside phosphotransferase" evidence="1">
    <location>
        <begin position="6"/>
        <end position="191"/>
    </location>
</feature>
<dbReference type="Pfam" id="PF01636">
    <property type="entry name" value="APH"/>
    <property type="match status" value="1"/>
</dbReference>